<dbReference type="AlphaFoldDB" id="A0A6J4RBT6"/>
<reference evidence="2" key="1">
    <citation type="submission" date="2020-02" db="EMBL/GenBank/DDBJ databases">
        <authorList>
            <person name="Meier V. D."/>
        </authorList>
    </citation>
    <scope>NUCLEOTIDE SEQUENCE</scope>
    <source>
        <strain evidence="2">AVDCRST_MAG02</strain>
    </source>
</reference>
<proteinExistence type="predicted"/>
<feature type="region of interest" description="Disordered" evidence="1">
    <location>
        <begin position="1"/>
        <end position="35"/>
    </location>
</feature>
<feature type="compositionally biased region" description="Gly residues" evidence="1">
    <location>
        <begin position="1"/>
        <end position="17"/>
    </location>
</feature>
<accession>A0A6J4RBT6</accession>
<evidence type="ECO:0000313" key="2">
    <source>
        <dbReference type="EMBL" id="CAA9469694.1"/>
    </source>
</evidence>
<name>A0A6J4RBT6_9ACTN</name>
<protein>
    <submittedName>
        <fullName evidence="2">Uncharacterized protein</fullName>
    </submittedName>
</protein>
<dbReference type="EMBL" id="CADCVH010000102">
    <property type="protein sequence ID" value="CAA9469694.1"/>
    <property type="molecule type" value="Genomic_DNA"/>
</dbReference>
<gene>
    <name evidence="2" type="ORF">AVDCRST_MAG02-3973</name>
</gene>
<evidence type="ECO:0000256" key="1">
    <source>
        <dbReference type="SAM" id="MobiDB-lite"/>
    </source>
</evidence>
<organism evidence="2">
    <name type="scientific">uncultured Rubrobacteraceae bacterium</name>
    <dbReference type="NCBI Taxonomy" id="349277"/>
    <lineage>
        <taxon>Bacteria</taxon>
        <taxon>Bacillati</taxon>
        <taxon>Actinomycetota</taxon>
        <taxon>Rubrobacteria</taxon>
        <taxon>Rubrobacterales</taxon>
        <taxon>Rubrobacteraceae</taxon>
        <taxon>environmental samples</taxon>
    </lineage>
</organism>
<sequence>MRRGSGGGEDDGGGGARAGQAGPPPGYGPGRVPCTEIGKHRRVKRGEMEGSLEGAAVFEGVGGLRVAASPLNDPLKFGPHAGNR</sequence>